<dbReference type="PaxDb" id="65489-OBART01G19110.1"/>
<proteinExistence type="predicted"/>
<reference evidence="1" key="2">
    <citation type="submission" date="2015-03" db="UniProtKB">
        <authorList>
            <consortium name="EnsemblPlants"/>
        </authorList>
    </citation>
    <scope>IDENTIFICATION</scope>
</reference>
<keyword evidence="2" id="KW-1185">Reference proteome</keyword>
<sequence length="59" mass="6855">MKETLNAMYEQGRNGKAIRFSNLFFKNKMSFRKHVGKFKEQEITKTVKLNGTKPDHPPG</sequence>
<organism evidence="1">
    <name type="scientific">Oryza barthii</name>
    <dbReference type="NCBI Taxonomy" id="65489"/>
    <lineage>
        <taxon>Eukaryota</taxon>
        <taxon>Viridiplantae</taxon>
        <taxon>Streptophyta</taxon>
        <taxon>Embryophyta</taxon>
        <taxon>Tracheophyta</taxon>
        <taxon>Spermatophyta</taxon>
        <taxon>Magnoliopsida</taxon>
        <taxon>Liliopsida</taxon>
        <taxon>Poales</taxon>
        <taxon>Poaceae</taxon>
        <taxon>BOP clade</taxon>
        <taxon>Oryzoideae</taxon>
        <taxon>Oryzeae</taxon>
        <taxon>Oryzinae</taxon>
        <taxon>Oryza</taxon>
    </lineage>
</organism>
<dbReference type="HOGENOM" id="CLU_2964488_0_0_1"/>
<evidence type="ECO:0000313" key="2">
    <source>
        <dbReference type="Proteomes" id="UP000026960"/>
    </source>
</evidence>
<accession>A0A0D3EQ03</accession>
<evidence type="ECO:0000313" key="1">
    <source>
        <dbReference type="EnsemblPlants" id="OBART01G19110.1"/>
    </source>
</evidence>
<dbReference type="EnsemblPlants" id="OBART01G19110.1">
    <property type="protein sequence ID" value="OBART01G19110.1"/>
    <property type="gene ID" value="OBART01G19110"/>
</dbReference>
<dbReference type="Gramene" id="OBART01G19110.1">
    <property type="protein sequence ID" value="OBART01G19110.1"/>
    <property type="gene ID" value="OBART01G19110"/>
</dbReference>
<protein>
    <submittedName>
        <fullName evidence="1">Uncharacterized protein</fullName>
    </submittedName>
</protein>
<reference evidence="1" key="1">
    <citation type="journal article" date="2009" name="Rice">
        <title>De Novo Next Generation Sequencing of Plant Genomes.</title>
        <authorList>
            <person name="Rounsley S."/>
            <person name="Marri P.R."/>
            <person name="Yu Y."/>
            <person name="He R."/>
            <person name="Sisneros N."/>
            <person name="Goicoechea J.L."/>
            <person name="Lee S.J."/>
            <person name="Angelova A."/>
            <person name="Kudrna D."/>
            <person name="Luo M."/>
            <person name="Affourtit J."/>
            <person name="Desany B."/>
            <person name="Knight J."/>
            <person name="Niazi F."/>
            <person name="Egholm M."/>
            <person name="Wing R.A."/>
        </authorList>
    </citation>
    <scope>NUCLEOTIDE SEQUENCE [LARGE SCALE GENOMIC DNA]</scope>
    <source>
        <strain evidence="1">cv. IRGC 105608</strain>
    </source>
</reference>
<name>A0A0D3EQ03_9ORYZ</name>
<dbReference type="Proteomes" id="UP000026960">
    <property type="component" value="Chromosome 1"/>
</dbReference>
<dbReference type="AlphaFoldDB" id="A0A0D3EQ03"/>